<reference evidence="1 4" key="3">
    <citation type="submission" date="2018-08" db="EMBL/GenBank/DDBJ databases">
        <title>A genome reference for cultivated species of the human gut microbiota.</title>
        <authorList>
            <person name="Zou Y."/>
            <person name="Xue W."/>
            <person name="Luo G."/>
        </authorList>
    </citation>
    <scope>NUCLEOTIDE SEQUENCE [LARGE SCALE GENOMIC DNA]</scope>
    <source>
        <strain evidence="1 4">OF03-9BH</strain>
    </source>
</reference>
<proteinExistence type="predicted"/>
<keyword evidence="3" id="KW-1185">Reference proteome</keyword>
<dbReference type="PROSITE" id="PS51257">
    <property type="entry name" value="PROKAR_LIPOPROTEIN"/>
    <property type="match status" value="1"/>
</dbReference>
<name>A0A1M6KXJ9_9BACE</name>
<dbReference type="EMBL" id="QSCF01000032">
    <property type="protein sequence ID" value="RGX77099.1"/>
    <property type="molecule type" value="Genomic_DNA"/>
</dbReference>
<protein>
    <recommendedName>
        <fullName evidence="5">Lipoprotein</fullName>
    </recommendedName>
</protein>
<dbReference type="eggNOG" id="ENOG50313XU">
    <property type="taxonomic scope" value="Bacteria"/>
</dbReference>
<reference evidence="2" key="2">
    <citation type="submission" date="2016-11" db="EMBL/GenBank/DDBJ databases">
        <authorList>
            <person name="Jaros S."/>
            <person name="Januszkiewicz K."/>
            <person name="Wedrychowicz H."/>
        </authorList>
    </citation>
    <scope>NUCLEOTIDE SEQUENCE [LARGE SCALE GENOMIC DNA]</scope>
    <source>
        <strain evidence="2">DSM 26884</strain>
    </source>
</reference>
<dbReference type="Proteomes" id="UP000286075">
    <property type="component" value="Unassembled WGS sequence"/>
</dbReference>
<gene>
    <name evidence="1" type="ORF">DXA68_17105</name>
    <name evidence="2" type="ORF">SAMN05444350_14215</name>
</gene>
<accession>A0A1M6KXJ9</accession>
<reference evidence="3" key="1">
    <citation type="submission" date="2016-11" db="EMBL/GenBank/DDBJ databases">
        <authorList>
            <person name="Varghese N."/>
            <person name="Submissions S."/>
        </authorList>
    </citation>
    <scope>NUCLEOTIDE SEQUENCE [LARGE SCALE GENOMIC DNA]</scope>
    <source>
        <strain evidence="3">DSM 26884</strain>
    </source>
</reference>
<dbReference type="OrthoDB" id="1035891at2"/>
<evidence type="ECO:0000313" key="3">
    <source>
        <dbReference type="Proteomes" id="UP000184192"/>
    </source>
</evidence>
<dbReference type="AlphaFoldDB" id="A0A1M6KXJ9"/>
<evidence type="ECO:0000313" key="2">
    <source>
        <dbReference type="EMBL" id="SHJ63586.1"/>
    </source>
</evidence>
<dbReference type="EMBL" id="FQZN01000042">
    <property type="protein sequence ID" value="SHJ63586.1"/>
    <property type="molecule type" value="Genomic_DNA"/>
</dbReference>
<dbReference type="GeneID" id="92714459"/>
<dbReference type="Proteomes" id="UP000184192">
    <property type="component" value="Unassembled WGS sequence"/>
</dbReference>
<evidence type="ECO:0000313" key="1">
    <source>
        <dbReference type="EMBL" id="RGX77099.1"/>
    </source>
</evidence>
<organism evidence="2 3">
    <name type="scientific">Bacteroides stercorirosoris</name>
    <dbReference type="NCBI Taxonomy" id="871324"/>
    <lineage>
        <taxon>Bacteria</taxon>
        <taxon>Pseudomonadati</taxon>
        <taxon>Bacteroidota</taxon>
        <taxon>Bacteroidia</taxon>
        <taxon>Bacteroidales</taxon>
        <taxon>Bacteroidaceae</taxon>
        <taxon>Bacteroides</taxon>
    </lineage>
</organism>
<evidence type="ECO:0000313" key="4">
    <source>
        <dbReference type="Proteomes" id="UP000286075"/>
    </source>
</evidence>
<sequence length="108" mass="12446">MKIFNLFICFFILFVLVTGCKQQKVIRYELVDGNPEIDYIDFLNDTLCRFVAPGPLILTCHYAKQGNTYIIQINNMVSARLCKIGEGKLQGEPPFFEGIWTVKEKLLH</sequence>
<dbReference type="RefSeq" id="WP_025835447.1">
    <property type="nucleotide sequence ID" value="NZ_CABMFG010000032.1"/>
</dbReference>
<evidence type="ECO:0008006" key="5">
    <source>
        <dbReference type="Google" id="ProtNLM"/>
    </source>
</evidence>